<protein>
    <recommendedName>
        <fullName evidence="2">Inhibitor I9 domain-containing protein</fullName>
    </recommendedName>
</protein>
<dbReference type="AlphaFoldDB" id="A0AAV0YGY8"/>
<evidence type="ECO:0000259" key="2">
    <source>
        <dbReference type="Pfam" id="PF05922"/>
    </source>
</evidence>
<evidence type="ECO:0000256" key="1">
    <source>
        <dbReference type="SAM" id="SignalP"/>
    </source>
</evidence>
<keyword evidence="1" id="KW-0732">Signal</keyword>
<organism evidence="3 4">
    <name type="scientific">Vicia faba</name>
    <name type="common">Broad bean</name>
    <name type="synonym">Faba vulgaris</name>
    <dbReference type="NCBI Taxonomy" id="3906"/>
    <lineage>
        <taxon>Eukaryota</taxon>
        <taxon>Viridiplantae</taxon>
        <taxon>Streptophyta</taxon>
        <taxon>Embryophyta</taxon>
        <taxon>Tracheophyta</taxon>
        <taxon>Spermatophyta</taxon>
        <taxon>Magnoliopsida</taxon>
        <taxon>eudicotyledons</taxon>
        <taxon>Gunneridae</taxon>
        <taxon>Pentapetalae</taxon>
        <taxon>rosids</taxon>
        <taxon>fabids</taxon>
        <taxon>Fabales</taxon>
        <taxon>Fabaceae</taxon>
        <taxon>Papilionoideae</taxon>
        <taxon>50 kb inversion clade</taxon>
        <taxon>NPAAA clade</taxon>
        <taxon>Hologalegina</taxon>
        <taxon>IRL clade</taxon>
        <taxon>Fabeae</taxon>
        <taxon>Vicia</taxon>
    </lineage>
</organism>
<feature type="signal peptide" evidence="1">
    <location>
        <begin position="1"/>
        <end position="22"/>
    </location>
</feature>
<proteinExistence type="predicted"/>
<dbReference type="InterPro" id="IPR010259">
    <property type="entry name" value="S8pro/Inhibitor_I9"/>
</dbReference>
<dbReference type="InterPro" id="IPR037045">
    <property type="entry name" value="S8pro/Inhibitor_I9_sf"/>
</dbReference>
<feature type="chain" id="PRO_5043438039" description="Inhibitor I9 domain-containing protein" evidence="1">
    <location>
        <begin position="23"/>
        <end position="103"/>
    </location>
</feature>
<reference evidence="3 4" key="1">
    <citation type="submission" date="2023-01" db="EMBL/GenBank/DDBJ databases">
        <authorList>
            <person name="Kreplak J."/>
        </authorList>
    </citation>
    <scope>NUCLEOTIDE SEQUENCE [LARGE SCALE GENOMIC DNA]</scope>
</reference>
<gene>
    <name evidence="3" type="ORF">VFH_U057080</name>
</gene>
<name>A0AAV0YGY8_VICFA</name>
<dbReference type="EMBL" id="CATIWC010001367">
    <property type="protein sequence ID" value="CAI8584064.1"/>
    <property type="molecule type" value="Genomic_DNA"/>
</dbReference>
<feature type="domain" description="Inhibitor I9" evidence="2">
    <location>
        <begin position="27"/>
        <end position="90"/>
    </location>
</feature>
<evidence type="ECO:0000313" key="3">
    <source>
        <dbReference type="EMBL" id="CAI8584064.1"/>
    </source>
</evidence>
<dbReference type="Pfam" id="PF05922">
    <property type="entry name" value="Inhibitor_I9"/>
    <property type="match status" value="1"/>
</dbReference>
<keyword evidence="4" id="KW-1185">Reference proteome</keyword>
<evidence type="ECO:0000313" key="4">
    <source>
        <dbReference type="Proteomes" id="UP001157006"/>
    </source>
</evidence>
<comment type="caution">
    <text evidence="3">The sequence shown here is derived from an EMBL/GenBank/DDBJ whole genome shotgun (WGS) entry which is preliminary data.</text>
</comment>
<sequence length="103" mass="11776">MVSLRIFFLFLHFCIQIHYAYSKDRKTYIVYMGDHTKGIEPATLPSLHSTMAHKILGSDFEPGAVLHSYKKSFNGFVLKLTEDEAEKLAGNQPLDPHFHNIPL</sequence>
<dbReference type="Gene3D" id="3.30.70.80">
    <property type="entry name" value="Peptidase S8 propeptide/proteinase inhibitor I9"/>
    <property type="match status" value="1"/>
</dbReference>
<accession>A0AAV0YGY8</accession>
<dbReference type="Proteomes" id="UP001157006">
    <property type="component" value="Unassembled WGS sequence"/>
</dbReference>